<name>A0ABS8DCB4_9FIRM</name>
<dbReference type="Pfam" id="PF13599">
    <property type="entry name" value="Pentapeptide_4"/>
    <property type="match status" value="1"/>
</dbReference>
<comment type="caution">
    <text evidence="1">The sequence shown here is derived from an EMBL/GenBank/DDBJ whole genome shotgun (WGS) entry which is preliminary data.</text>
</comment>
<evidence type="ECO:0000313" key="2">
    <source>
        <dbReference type="Proteomes" id="UP001299546"/>
    </source>
</evidence>
<dbReference type="InterPro" id="IPR001646">
    <property type="entry name" value="5peptide_repeat"/>
</dbReference>
<keyword evidence="2" id="KW-1185">Reference proteome</keyword>
<dbReference type="SUPFAM" id="SSF141571">
    <property type="entry name" value="Pentapeptide repeat-like"/>
    <property type="match status" value="1"/>
</dbReference>
<gene>
    <name evidence="1" type="ORF">LIZ65_02040</name>
</gene>
<sequence>MGLLKPVIQEDLELVEKAVDALFLAKECEERVQGIVFQNINIESEDLSRLIVSGTKFLNCRFWNCSFERAEFTDIVFQSCDLSGSNFHSGYFSRVIFDSCKAVGTKFTETRMQQITIDNCSMNYANFDNSVLKGLAFENTELNSSNISQCHCKDIVWKNTGLINASFFKTSLYGMDLTDCTINGLVLSDDSSELRGAVVDIYQAAELAKRLGITIK</sequence>
<dbReference type="PANTHER" id="PTHR42999">
    <property type="entry name" value="ANTIBIOTIC RESISTANCE PROTEIN MCBG"/>
    <property type="match status" value="1"/>
</dbReference>
<evidence type="ECO:0000313" key="1">
    <source>
        <dbReference type="EMBL" id="MCB7386055.1"/>
    </source>
</evidence>
<dbReference type="Gene3D" id="2.160.20.80">
    <property type="entry name" value="E3 ubiquitin-protein ligase SopA"/>
    <property type="match status" value="1"/>
</dbReference>
<dbReference type="Proteomes" id="UP001299546">
    <property type="component" value="Unassembled WGS sequence"/>
</dbReference>
<protein>
    <submittedName>
        <fullName evidence="1">Pentapeptide repeat-containing protein</fullName>
    </submittedName>
</protein>
<dbReference type="PANTHER" id="PTHR42999:SF1">
    <property type="entry name" value="PENTAPEPTIDE REPEAT-CONTAINING PROTEIN"/>
    <property type="match status" value="1"/>
</dbReference>
<dbReference type="EMBL" id="JAJCIS010000001">
    <property type="protein sequence ID" value="MCB7386055.1"/>
    <property type="molecule type" value="Genomic_DNA"/>
</dbReference>
<organism evidence="1 2">
    <name type="scientific">Bariatricus massiliensis</name>
    <dbReference type="NCBI Taxonomy" id="1745713"/>
    <lineage>
        <taxon>Bacteria</taxon>
        <taxon>Bacillati</taxon>
        <taxon>Bacillota</taxon>
        <taxon>Clostridia</taxon>
        <taxon>Lachnospirales</taxon>
        <taxon>Lachnospiraceae</taxon>
        <taxon>Bariatricus</taxon>
    </lineage>
</organism>
<reference evidence="1 2" key="1">
    <citation type="submission" date="2021-10" db="EMBL/GenBank/DDBJ databases">
        <title>Collection of gut derived symbiotic bacterial strains cultured from healthy donors.</title>
        <authorList>
            <person name="Lin H."/>
            <person name="Littmann E."/>
            <person name="Kohout C."/>
            <person name="Pamer E.G."/>
        </authorList>
    </citation>
    <scope>NUCLEOTIDE SEQUENCE [LARGE SCALE GENOMIC DNA]</scope>
    <source>
        <strain evidence="1 2">DFI.1.165</strain>
    </source>
</reference>
<dbReference type="RefSeq" id="WP_066732185.1">
    <property type="nucleotide sequence ID" value="NZ_JAJCIQ010000001.1"/>
</dbReference>
<dbReference type="InterPro" id="IPR052949">
    <property type="entry name" value="PA_immunity-related"/>
</dbReference>
<accession>A0ABS8DCB4</accession>
<proteinExistence type="predicted"/>